<feature type="region of interest" description="Disordered" evidence="8">
    <location>
        <begin position="289"/>
        <end position="329"/>
    </location>
</feature>
<feature type="region of interest" description="Disordered" evidence="8">
    <location>
        <begin position="88"/>
        <end position="107"/>
    </location>
</feature>
<feature type="chain" id="PRO_5042907962" description="C2H2-type domain-containing protein" evidence="9">
    <location>
        <begin position="32"/>
        <end position="1186"/>
    </location>
</feature>
<keyword evidence="3" id="KW-0677">Repeat</keyword>
<dbReference type="GO" id="GO:0008270">
    <property type="term" value="F:zinc ion binding"/>
    <property type="evidence" value="ECO:0007669"/>
    <property type="project" value="UniProtKB-KW"/>
</dbReference>
<name>A0AAN9Y6L4_9HEMI</name>
<feature type="region of interest" description="Disordered" evidence="8">
    <location>
        <begin position="1112"/>
        <end position="1186"/>
    </location>
</feature>
<feature type="domain" description="C2H2-type" evidence="10">
    <location>
        <begin position="740"/>
        <end position="767"/>
    </location>
</feature>
<dbReference type="Pfam" id="PF00096">
    <property type="entry name" value="zf-C2H2"/>
    <property type="match status" value="3"/>
</dbReference>
<dbReference type="PROSITE" id="PS00028">
    <property type="entry name" value="ZINC_FINGER_C2H2_1"/>
    <property type="match status" value="17"/>
</dbReference>
<evidence type="ECO:0000313" key="11">
    <source>
        <dbReference type="EMBL" id="KAK7595035.1"/>
    </source>
</evidence>
<dbReference type="InterPro" id="IPR036236">
    <property type="entry name" value="Znf_C2H2_sf"/>
</dbReference>
<keyword evidence="9" id="KW-0732">Signal</keyword>
<feature type="domain" description="C2H2-type" evidence="10">
    <location>
        <begin position="932"/>
        <end position="954"/>
    </location>
</feature>
<dbReference type="Pfam" id="PF13894">
    <property type="entry name" value="zf-C2H2_4"/>
    <property type="match status" value="1"/>
</dbReference>
<feature type="region of interest" description="Disordered" evidence="8">
    <location>
        <begin position="651"/>
        <end position="698"/>
    </location>
</feature>
<dbReference type="Gene3D" id="3.30.160.60">
    <property type="entry name" value="Classic Zinc Finger"/>
    <property type="match status" value="8"/>
</dbReference>
<dbReference type="AlphaFoldDB" id="A0AAN9Y6L4"/>
<dbReference type="EMBL" id="JBBCAQ010000019">
    <property type="protein sequence ID" value="KAK7595035.1"/>
    <property type="molecule type" value="Genomic_DNA"/>
</dbReference>
<feature type="domain" description="C2H2-type" evidence="10">
    <location>
        <begin position="1085"/>
        <end position="1113"/>
    </location>
</feature>
<dbReference type="GO" id="GO:0005634">
    <property type="term" value="C:nucleus"/>
    <property type="evidence" value="ECO:0007669"/>
    <property type="project" value="UniProtKB-SubCell"/>
</dbReference>
<evidence type="ECO:0000313" key="12">
    <source>
        <dbReference type="Proteomes" id="UP001367676"/>
    </source>
</evidence>
<feature type="domain" description="C2H2-type" evidence="10">
    <location>
        <begin position="1021"/>
        <end position="1048"/>
    </location>
</feature>
<evidence type="ECO:0000256" key="8">
    <source>
        <dbReference type="SAM" id="MobiDB-lite"/>
    </source>
</evidence>
<keyword evidence="6" id="KW-0539">Nucleus</keyword>
<feature type="domain" description="C2H2-type" evidence="10">
    <location>
        <begin position="394"/>
        <end position="416"/>
    </location>
</feature>
<feature type="domain" description="C2H2-type" evidence="10">
    <location>
        <begin position="558"/>
        <end position="585"/>
    </location>
</feature>
<dbReference type="PANTHER" id="PTHR24376:SF84">
    <property type="entry name" value="ZINC FINGER PROTEIN 521"/>
    <property type="match status" value="1"/>
</dbReference>
<dbReference type="FunFam" id="3.30.160.60:FF:000446">
    <property type="entry name" value="Zinc finger protein"/>
    <property type="match status" value="1"/>
</dbReference>
<feature type="signal peptide" evidence="9">
    <location>
        <begin position="1"/>
        <end position="31"/>
    </location>
</feature>
<dbReference type="GO" id="GO:0000978">
    <property type="term" value="F:RNA polymerase II cis-regulatory region sequence-specific DNA binding"/>
    <property type="evidence" value="ECO:0007669"/>
    <property type="project" value="TreeGrafter"/>
</dbReference>
<comment type="caution">
    <text evidence="11">The sequence shown here is derived from an EMBL/GenBank/DDBJ whole genome shotgun (WGS) entry which is preliminary data.</text>
</comment>
<keyword evidence="2" id="KW-0479">Metal-binding</keyword>
<organism evidence="11 12">
    <name type="scientific">Parthenolecanium corni</name>
    <dbReference type="NCBI Taxonomy" id="536013"/>
    <lineage>
        <taxon>Eukaryota</taxon>
        <taxon>Metazoa</taxon>
        <taxon>Ecdysozoa</taxon>
        <taxon>Arthropoda</taxon>
        <taxon>Hexapoda</taxon>
        <taxon>Insecta</taxon>
        <taxon>Pterygota</taxon>
        <taxon>Neoptera</taxon>
        <taxon>Paraneoptera</taxon>
        <taxon>Hemiptera</taxon>
        <taxon>Sternorrhyncha</taxon>
        <taxon>Coccoidea</taxon>
        <taxon>Coccidae</taxon>
        <taxon>Parthenolecanium</taxon>
    </lineage>
</organism>
<evidence type="ECO:0000256" key="4">
    <source>
        <dbReference type="ARBA" id="ARBA00022771"/>
    </source>
</evidence>
<feature type="domain" description="C2H2-type" evidence="10">
    <location>
        <begin position="351"/>
        <end position="378"/>
    </location>
</feature>
<feature type="domain" description="C2H2-type" evidence="10">
    <location>
        <begin position="70"/>
        <end position="97"/>
    </location>
</feature>
<dbReference type="SMART" id="SM00355">
    <property type="entry name" value="ZnF_C2H2"/>
    <property type="match status" value="23"/>
</dbReference>
<dbReference type="PANTHER" id="PTHR24376">
    <property type="entry name" value="ZINC FINGER PROTEIN"/>
    <property type="match status" value="1"/>
</dbReference>
<accession>A0AAN9Y6L4</accession>
<evidence type="ECO:0000256" key="7">
    <source>
        <dbReference type="PROSITE-ProRule" id="PRU00042"/>
    </source>
</evidence>
<evidence type="ECO:0000256" key="6">
    <source>
        <dbReference type="ARBA" id="ARBA00023242"/>
    </source>
</evidence>
<dbReference type="Pfam" id="PF12874">
    <property type="entry name" value="zf-met"/>
    <property type="match status" value="1"/>
</dbReference>
<feature type="domain" description="C2H2-type" evidence="10">
    <location>
        <begin position="424"/>
        <end position="448"/>
    </location>
</feature>
<evidence type="ECO:0000256" key="2">
    <source>
        <dbReference type="ARBA" id="ARBA00022723"/>
    </source>
</evidence>
<evidence type="ECO:0000256" key="3">
    <source>
        <dbReference type="ARBA" id="ARBA00022737"/>
    </source>
</evidence>
<proteinExistence type="predicted"/>
<gene>
    <name evidence="11" type="ORF">V9T40_001468</name>
</gene>
<comment type="subcellular location">
    <subcellularLocation>
        <location evidence="1">Nucleus</location>
    </subcellularLocation>
</comment>
<feature type="compositionally biased region" description="Polar residues" evidence="8">
    <location>
        <begin position="1122"/>
        <end position="1149"/>
    </location>
</feature>
<feature type="region of interest" description="Disordered" evidence="8">
    <location>
        <begin position="45"/>
        <end position="64"/>
    </location>
</feature>
<evidence type="ECO:0000259" key="10">
    <source>
        <dbReference type="PROSITE" id="PS50157"/>
    </source>
</evidence>
<feature type="compositionally biased region" description="Polar residues" evidence="8">
    <location>
        <begin position="300"/>
        <end position="311"/>
    </location>
</feature>
<feature type="compositionally biased region" description="Basic and acidic residues" evidence="8">
    <location>
        <begin position="1150"/>
        <end position="1159"/>
    </location>
</feature>
<dbReference type="GO" id="GO:0001228">
    <property type="term" value="F:DNA-binding transcription activator activity, RNA polymerase II-specific"/>
    <property type="evidence" value="ECO:0007669"/>
    <property type="project" value="TreeGrafter"/>
</dbReference>
<dbReference type="SUPFAM" id="SSF57667">
    <property type="entry name" value="beta-beta-alpha zinc fingers"/>
    <property type="match status" value="3"/>
</dbReference>
<evidence type="ECO:0000256" key="1">
    <source>
        <dbReference type="ARBA" id="ARBA00004123"/>
    </source>
</evidence>
<dbReference type="FunFam" id="3.30.160.60:FF:000167">
    <property type="entry name" value="Zinc finger protein 521"/>
    <property type="match status" value="1"/>
</dbReference>
<reference evidence="11 12" key="1">
    <citation type="submission" date="2024-03" db="EMBL/GenBank/DDBJ databases">
        <title>Adaptation during the transition from Ophiocordyceps entomopathogen to insect associate is accompanied by gene loss and intensified selection.</title>
        <authorList>
            <person name="Ward C.M."/>
            <person name="Onetto C.A."/>
            <person name="Borneman A.R."/>
        </authorList>
    </citation>
    <scope>NUCLEOTIDE SEQUENCE [LARGE SCALE GENOMIC DNA]</scope>
    <source>
        <strain evidence="11">AWRI1</strain>
        <tissue evidence="11">Single Adult Female</tissue>
    </source>
</reference>
<dbReference type="Proteomes" id="UP001367676">
    <property type="component" value="Unassembled WGS sequence"/>
</dbReference>
<dbReference type="PROSITE" id="PS50157">
    <property type="entry name" value="ZINC_FINGER_C2H2_2"/>
    <property type="match status" value="11"/>
</dbReference>
<sequence>MCGGTPASCIVAYHFLPILLLVLLQTPSLYAQNKKAFIAKNDRDCRRNSHGHQRDHLKIHSKTHDQHKPFPCTICNRGYNTAAALTSHMQNHKKSSENSQPAEPPGTSFRCLKCPEVFRKPEDLRNHTLLHESEDAPSTNGKTKSLFSTRLDTKEGIYSGEAQGQPVHKSVPNGDIHREYSSPEKALLQLPVSGAFVPSPLYSNTNQTSNPSAEFFCDICYLPFSSASLFYQHNITVHNFYKEVNLKYLELFTSSVYCSLCLQHFNSATSYTEHFFSCHNGFPPNQWLQLSPPEQVKPTDLTTNRKQSISKRSSDDEQVPTPKKKTKLRESLTNAVPNTHNHQNEFDGRPLGCSQCYSVFLDFESFRAHQKLHIENKRLGAGRLPECERPTTEFVCPSCGKKFSSSEEISHHVMTHYLTASTAFSCDTCQKSFERKEDLQKHLLDIHSYFVYTCKICNDMFDSKVKIQIHFVNKHSNELKVFKCSACPPSVSNLYHSEIELATHIKNIHINVTNSASSFMPFAPKYSNPSLLTCVICNSTFPNELDMRLHLATHGKQFHCTLCPQSFQIEYLLDKHMQSHHSTAQMNGTLEQETRTKEGSPIILSHSRLSDHSKALENGETKINPFYCDSCEKADFTSEIELLVHKKVFHHKSPSPRKISTDNAESGDDRMRTPQKHKTSSSTSSSPVKKMEILNGDPNGNGGTACEICEKKDFANEAELQSHKKLIHHVKLSSPSKVSLNCAYCKETCKSRTDLENHMKSHSQNSIATGKHKCIICDEIYPTAAVLAEHKLTHCKLIAERKCMHCKGTINSEEEFITHTQQHSSTNGNNANNSTSQLVLPTVCIICRQTLVSEMEARLHAKFHLQHSADLVPCSVCFLKRERQDLISGVCRECYQRHGKASPYHQYNECHTDFESDPPFDSHLANVHKQGFTCMKCKISFTNEKDIQRHLAFHMMIDRHNNECRLCHRVLQSATHLQTHLIEHSFAGRSSFSCYHCVAVFPSAQGLQAHVLEHGLAACQYECNRCGQKFFFNSELEHHNYIHLEEMALNEGYFYGSEKGLLRDKPPTPHQAMLMPENLFKPAKYNCTECTSEFHLLGDLIEHRSRFHGPAERYVNGEPIRPQSQDGTENANTAVNSTQYGNEHTSSSEVKIEPKKENECESEDEQIDVVTTKVEEDSSSKQNETN</sequence>
<evidence type="ECO:0000256" key="5">
    <source>
        <dbReference type="ARBA" id="ARBA00022833"/>
    </source>
</evidence>
<feature type="domain" description="C2H2-type" evidence="10">
    <location>
        <begin position="109"/>
        <end position="136"/>
    </location>
</feature>
<dbReference type="InterPro" id="IPR013087">
    <property type="entry name" value="Znf_C2H2_type"/>
</dbReference>
<feature type="domain" description="C2H2-type" evidence="10">
    <location>
        <begin position="452"/>
        <end position="480"/>
    </location>
</feature>
<keyword evidence="5" id="KW-0862">Zinc</keyword>
<keyword evidence="4 7" id="KW-0863">Zinc-finger</keyword>
<keyword evidence="12" id="KW-1185">Reference proteome</keyword>
<protein>
    <recommendedName>
        <fullName evidence="10">C2H2-type domain-containing protein</fullName>
    </recommendedName>
</protein>
<evidence type="ECO:0000256" key="9">
    <source>
        <dbReference type="SAM" id="SignalP"/>
    </source>
</evidence>